<proteinExistence type="predicted"/>
<dbReference type="GO" id="GO:0005634">
    <property type="term" value="C:nucleus"/>
    <property type="evidence" value="ECO:0007669"/>
    <property type="project" value="UniProtKB-SubCell"/>
</dbReference>
<evidence type="ECO:0000256" key="5">
    <source>
        <dbReference type="ARBA" id="ARBA00023242"/>
    </source>
</evidence>
<dbReference type="Gene3D" id="3.40.630.30">
    <property type="match status" value="1"/>
</dbReference>
<keyword evidence="4" id="KW-0808">Transferase</keyword>
<comment type="subcellular location">
    <subcellularLocation>
        <location evidence="2">Cytoplasm</location>
    </subcellularLocation>
    <subcellularLocation>
        <location evidence="1">Nucleus</location>
    </subcellularLocation>
</comment>
<name>A0AAW1SUI6_9CHLO</name>
<keyword evidence="8" id="KW-1185">Reference proteome</keyword>
<dbReference type="SUPFAM" id="SSF55729">
    <property type="entry name" value="Acyl-CoA N-acyltransferases (Nat)"/>
    <property type="match status" value="1"/>
</dbReference>
<dbReference type="EMBL" id="JALJOV010000830">
    <property type="protein sequence ID" value="KAK9861010.1"/>
    <property type="molecule type" value="Genomic_DNA"/>
</dbReference>
<keyword evidence="3" id="KW-0963">Cytoplasm</keyword>
<evidence type="ECO:0008006" key="9">
    <source>
        <dbReference type="Google" id="ProtNLM"/>
    </source>
</evidence>
<dbReference type="GO" id="GO:0010485">
    <property type="term" value="F:histone H4 acetyltransferase activity"/>
    <property type="evidence" value="ECO:0007669"/>
    <property type="project" value="InterPro"/>
</dbReference>
<evidence type="ECO:0000313" key="7">
    <source>
        <dbReference type="EMBL" id="KAK9861010.1"/>
    </source>
</evidence>
<evidence type="ECO:0000256" key="6">
    <source>
        <dbReference type="ARBA" id="ARBA00023315"/>
    </source>
</evidence>
<protein>
    <recommendedName>
        <fullName evidence="9">N-acetyltransferase domain-containing protein</fullName>
    </recommendedName>
</protein>
<dbReference type="InterPro" id="IPR016181">
    <property type="entry name" value="Acyl_CoA_acyltransferase"/>
</dbReference>
<dbReference type="AlphaFoldDB" id="A0AAW1SUI6"/>
<evidence type="ECO:0000313" key="8">
    <source>
        <dbReference type="Proteomes" id="UP001485043"/>
    </source>
</evidence>
<evidence type="ECO:0000256" key="2">
    <source>
        <dbReference type="ARBA" id="ARBA00004496"/>
    </source>
</evidence>
<keyword evidence="6" id="KW-0012">Acyltransferase</keyword>
<dbReference type="GO" id="GO:1990189">
    <property type="term" value="F:protein N-terminal-serine acetyltransferase activity"/>
    <property type="evidence" value="ECO:0007669"/>
    <property type="project" value="TreeGrafter"/>
</dbReference>
<dbReference type="GO" id="GO:0005737">
    <property type="term" value="C:cytoplasm"/>
    <property type="evidence" value="ECO:0007669"/>
    <property type="project" value="UniProtKB-SubCell"/>
</dbReference>
<sequence length="212" mass="23928">MAKKTGKGKDKKLQRQEESKKLQLVKQHLLALNQAADVLRDYQAFQFYERNGLAAALHFATGAGMPEETVSWAYELCKANMEEMYRTVWGWKPEEKRQELRDLAARYLIATSELPQRPPISGDARSQERIGYVHWRFEEEDGEPIMYIMEVQLAPASQGKGLGKFLGARAATGSKLQKGYMMIFATAGFQQPSQVDITQHAAEEAHASCGSW</sequence>
<reference evidence="7 8" key="1">
    <citation type="journal article" date="2024" name="Nat. Commun.">
        <title>Phylogenomics reveals the evolutionary origins of lichenization in chlorophyte algae.</title>
        <authorList>
            <person name="Puginier C."/>
            <person name="Libourel C."/>
            <person name="Otte J."/>
            <person name="Skaloud P."/>
            <person name="Haon M."/>
            <person name="Grisel S."/>
            <person name="Petersen M."/>
            <person name="Berrin J.G."/>
            <person name="Delaux P.M."/>
            <person name="Dal Grande F."/>
            <person name="Keller J."/>
        </authorList>
    </citation>
    <scope>NUCLEOTIDE SEQUENCE [LARGE SCALE GENOMIC DNA]</scope>
    <source>
        <strain evidence="7 8">SAG 2523</strain>
    </source>
</reference>
<dbReference type="PANTHER" id="PTHR20531:SF1">
    <property type="entry name" value="N-ALPHA-ACETYLTRANSFERASE 40"/>
    <property type="match status" value="1"/>
</dbReference>
<evidence type="ECO:0000256" key="3">
    <source>
        <dbReference type="ARBA" id="ARBA00022490"/>
    </source>
</evidence>
<evidence type="ECO:0000256" key="4">
    <source>
        <dbReference type="ARBA" id="ARBA00022679"/>
    </source>
</evidence>
<dbReference type="PANTHER" id="PTHR20531">
    <property type="entry name" value="N-ALPHA-ACETYLTRANSFERASE 40"/>
    <property type="match status" value="1"/>
</dbReference>
<comment type="caution">
    <text evidence="7">The sequence shown here is derived from an EMBL/GenBank/DDBJ whole genome shotgun (WGS) entry which is preliminary data.</text>
</comment>
<dbReference type="GO" id="GO:0043998">
    <property type="term" value="F:histone H2A acetyltransferase activity"/>
    <property type="evidence" value="ECO:0007669"/>
    <property type="project" value="InterPro"/>
</dbReference>
<gene>
    <name evidence="7" type="ORF">WJX84_009743</name>
</gene>
<organism evidence="7 8">
    <name type="scientific">Apatococcus fuscideae</name>
    <dbReference type="NCBI Taxonomy" id="2026836"/>
    <lineage>
        <taxon>Eukaryota</taxon>
        <taxon>Viridiplantae</taxon>
        <taxon>Chlorophyta</taxon>
        <taxon>core chlorophytes</taxon>
        <taxon>Trebouxiophyceae</taxon>
        <taxon>Chlorellales</taxon>
        <taxon>Chlorellaceae</taxon>
        <taxon>Apatococcus</taxon>
    </lineage>
</organism>
<dbReference type="InterPro" id="IPR039949">
    <property type="entry name" value="NAA40"/>
</dbReference>
<accession>A0AAW1SUI6</accession>
<keyword evidence="5" id="KW-0539">Nucleus</keyword>
<dbReference type="Proteomes" id="UP001485043">
    <property type="component" value="Unassembled WGS sequence"/>
</dbReference>
<evidence type="ECO:0000256" key="1">
    <source>
        <dbReference type="ARBA" id="ARBA00004123"/>
    </source>
</evidence>